<dbReference type="PANTHER" id="PTHR30399:SF1">
    <property type="entry name" value="UTP PYROPHOSPHATASE"/>
    <property type="match status" value="1"/>
</dbReference>
<evidence type="ECO:0000313" key="2">
    <source>
        <dbReference type="EMBL" id="APT88439.1"/>
    </source>
</evidence>
<dbReference type="KEGG" id="cfk:CFRA_03145"/>
<feature type="domain" description="YgjP-like metallopeptidase" evidence="1">
    <location>
        <begin position="81"/>
        <end position="148"/>
    </location>
</feature>
<reference evidence="2 3" key="1">
    <citation type="submission" date="2014-08" db="EMBL/GenBank/DDBJ databases">
        <title>Complete genome sequence of Corynebacterium frankenforstense ST18(T) (=DSM 45800(T)), isolated from raw cow milk.</title>
        <authorList>
            <person name="Ruckert C."/>
            <person name="Albersmeier A."/>
            <person name="Winkler A."/>
            <person name="Lipski A."/>
            <person name="Kalinowski J."/>
        </authorList>
    </citation>
    <scope>NUCLEOTIDE SEQUENCE [LARGE SCALE GENOMIC DNA]</scope>
    <source>
        <strain evidence="2 3">ST18</strain>
    </source>
</reference>
<dbReference type="InterPro" id="IPR002725">
    <property type="entry name" value="YgjP-like_metallopeptidase"/>
</dbReference>
<keyword evidence="3" id="KW-1185">Reference proteome</keyword>
<dbReference type="Gene3D" id="3.30.2010.10">
    <property type="entry name" value="Metalloproteases ('zincins'), catalytic domain"/>
    <property type="match status" value="1"/>
</dbReference>
<dbReference type="EMBL" id="CP009247">
    <property type="protein sequence ID" value="APT88439.1"/>
    <property type="molecule type" value="Genomic_DNA"/>
</dbReference>
<dbReference type="Pfam" id="PF01863">
    <property type="entry name" value="YgjP-like"/>
    <property type="match status" value="1"/>
</dbReference>
<name>A0A1L7CRJ5_9CORY</name>
<dbReference type="InterPro" id="IPR053136">
    <property type="entry name" value="UTP_pyrophosphatase-like"/>
</dbReference>
<proteinExistence type="predicted"/>
<dbReference type="PANTHER" id="PTHR30399">
    <property type="entry name" value="UNCHARACTERIZED PROTEIN YGJP"/>
    <property type="match status" value="1"/>
</dbReference>
<dbReference type="CDD" id="cd07344">
    <property type="entry name" value="M48_yhfN_like"/>
    <property type="match status" value="1"/>
</dbReference>
<sequence>MSSQPEVRVIRSARRRRTVQARWRDGVVEVRVPAAMTPAEEAEAVEGIVAKLRRRSGSAPLSDAALAARADRLNEAHLEGRARYSSVRWVSNQNTRWGSCTQATGAVRISDRLRQVPDYVLDAVLVHELAHTFVPGGHTAQFHEWADRAPHLERARGFLEAYQRFGPGTAAGAGE</sequence>
<evidence type="ECO:0000313" key="3">
    <source>
        <dbReference type="Proteomes" id="UP000185434"/>
    </source>
</evidence>
<dbReference type="STRING" id="1437875.CFRA_03145"/>
<accession>A0A1L7CRJ5</accession>
<organism evidence="2 3">
    <name type="scientific">Corynebacterium frankenforstense DSM 45800</name>
    <dbReference type="NCBI Taxonomy" id="1437875"/>
    <lineage>
        <taxon>Bacteria</taxon>
        <taxon>Bacillati</taxon>
        <taxon>Actinomycetota</taxon>
        <taxon>Actinomycetes</taxon>
        <taxon>Mycobacteriales</taxon>
        <taxon>Corynebacteriaceae</taxon>
        <taxon>Corynebacterium</taxon>
    </lineage>
</organism>
<dbReference type="OrthoDB" id="9811177at2"/>
<dbReference type="GO" id="GO:0016787">
    <property type="term" value="F:hydrolase activity"/>
    <property type="evidence" value="ECO:0007669"/>
    <property type="project" value="UniProtKB-KW"/>
</dbReference>
<dbReference type="AlphaFoldDB" id="A0A1L7CRJ5"/>
<dbReference type="Proteomes" id="UP000185434">
    <property type="component" value="Chromosome"/>
</dbReference>
<gene>
    <name evidence="2" type="ORF">CFRA_03145</name>
</gene>
<keyword evidence="2" id="KW-0378">Hydrolase</keyword>
<dbReference type="RefSeq" id="WP_075663414.1">
    <property type="nucleotide sequence ID" value="NZ_CP009247.1"/>
</dbReference>
<evidence type="ECO:0000259" key="1">
    <source>
        <dbReference type="Pfam" id="PF01863"/>
    </source>
</evidence>
<protein>
    <submittedName>
        <fullName evidence="2">Metal-dependent hydrolase</fullName>
    </submittedName>
</protein>